<reference evidence="2 3" key="1">
    <citation type="journal article" date="2016" name="Mol. Biol. Evol.">
        <title>Comparative Genomics of Early-Diverging Mushroom-Forming Fungi Provides Insights into the Origins of Lignocellulose Decay Capabilities.</title>
        <authorList>
            <person name="Nagy L.G."/>
            <person name="Riley R."/>
            <person name="Tritt A."/>
            <person name="Adam C."/>
            <person name="Daum C."/>
            <person name="Floudas D."/>
            <person name="Sun H."/>
            <person name="Yadav J.S."/>
            <person name="Pangilinan J."/>
            <person name="Larsson K.H."/>
            <person name="Matsuura K."/>
            <person name="Barry K."/>
            <person name="Labutti K."/>
            <person name="Kuo R."/>
            <person name="Ohm R.A."/>
            <person name="Bhattacharya S.S."/>
            <person name="Shirouzu T."/>
            <person name="Yoshinaga Y."/>
            <person name="Martin F.M."/>
            <person name="Grigoriev I.V."/>
            <person name="Hibbett D.S."/>
        </authorList>
    </citation>
    <scope>NUCLEOTIDE SEQUENCE [LARGE SCALE GENOMIC DNA]</scope>
    <source>
        <strain evidence="2 3">CBS 109695</strain>
    </source>
</reference>
<organism evidence="2 3">
    <name type="scientific">Athelia psychrophila</name>
    <dbReference type="NCBI Taxonomy" id="1759441"/>
    <lineage>
        <taxon>Eukaryota</taxon>
        <taxon>Fungi</taxon>
        <taxon>Dikarya</taxon>
        <taxon>Basidiomycota</taxon>
        <taxon>Agaricomycotina</taxon>
        <taxon>Agaricomycetes</taxon>
        <taxon>Agaricomycetidae</taxon>
        <taxon>Atheliales</taxon>
        <taxon>Atheliaceae</taxon>
        <taxon>Athelia</taxon>
    </lineage>
</organism>
<proteinExistence type="predicted"/>
<accession>A0A167TGY1</accession>
<dbReference type="EMBL" id="KV418234">
    <property type="protein sequence ID" value="KZP02929.1"/>
    <property type="molecule type" value="Genomic_DNA"/>
</dbReference>
<evidence type="ECO:0000313" key="3">
    <source>
        <dbReference type="Proteomes" id="UP000076532"/>
    </source>
</evidence>
<gene>
    <name evidence="2" type="ORF">FIBSPDRAFT_879905</name>
</gene>
<feature type="region of interest" description="Disordered" evidence="1">
    <location>
        <begin position="200"/>
        <end position="241"/>
    </location>
</feature>
<dbReference type="AlphaFoldDB" id="A0A167TGY1"/>
<evidence type="ECO:0000256" key="1">
    <source>
        <dbReference type="SAM" id="MobiDB-lite"/>
    </source>
</evidence>
<evidence type="ECO:0000313" key="2">
    <source>
        <dbReference type="EMBL" id="KZP02929.1"/>
    </source>
</evidence>
<sequence length="241" mass="25883">MGDFLTKELGVQSAGLNKIENQAKGGAKWLVHLKLPGMGRMAELAEIKKLGHGIGIKAYVLPLVKTRSTIKVSVDGWPTWWTEDDAKSWIEGQSWCRKVTEPTRVAVEGTPVDKVTCLLHLPEEPVDIEQGKGADSSGDLYLIPDWKISASVRGHNVTVHRAPSCAFCGDDSHVVTNCELVQRCTSESMPLFKSIVPSSVTGTQMASDSSATVKGSGDDGGSKAAKQQKKEGKKGKKKPSA</sequence>
<dbReference type="Proteomes" id="UP000076532">
    <property type="component" value="Unassembled WGS sequence"/>
</dbReference>
<feature type="compositionally biased region" description="Polar residues" evidence="1">
    <location>
        <begin position="200"/>
        <end position="213"/>
    </location>
</feature>
<feature type="compositionally biased region" description="Basic residues" evidence="1">
    <location>
        <begin position="231"/>
        <end position="241"/>
    </location>
</feature>
<keyword evidence="3" id="KW-1185">Reference proteome</keyword>
<name>A0A167TGY1_9AGAM</name>
<protein>
    <submittedName>
        <fullName evidence="2">Uncharacterized protein</fullName>
    </submittedName>
</protein>